<dbReference type="SFLD" id="SFLDS00005">
    <property type="entry name" value="Isoprenoid_Synthase_Type_I"/>
    <property type="match status" value="1"/>
</dbReference>
<keyword evidence="1" id="KW-0456">Lyase</keyword>
<organism evidence="2 3">
    <name type="scientific">Aquiflexum balticum DSM 16537</name>
    <dbReference type="NCBI Taxonomy" id="758820"/>
    <lineage>
        <taxon>Bacteria</taxon>
        <taxon>Pseudomonadati</taxon>
        <taxon>Bacteroidota</taxon>
        <taxon>Cytophagia</taxon>
        <taxon>Cytophagales</taxon>
        <taxon>Cyclobacteriaceae</taxon>
        <taxon>Aquiflexum</taxon>
    </lineage>
</organism>
<dbReference type="PANTHER" id="PTHR35201">
    <property type="entry name" value="TERPENE SYNTHASE"/>
    <property type="match status" value="1"/>
</dbReference>
<dbReference type="RefSeq" id="WP_084121226.1">
    <property type="nucleotide sequence ID" value="NZ_LT838813.1"/>
</dbReference>
<dbReference type="InterPro" id="IPR008949">
    <property type="entry name" value="Isoprenoid_synthase_dom_sf"/>
</dbReference>
<dbReference type="GO" id="GO:0016301">
    <property type="term" value="F:kinase activity"/>
    <property type="evidence" value="ECO:0007669"/>
    <property type="project" value="UniProtKB-KW"/>
</dbReference>
<dbReference type="Pfam" id="PF19086">
    <property type="entry name" value="Terpene_syn_C_2"/>
    <property type="match status" value="1"/>
</dbReference>
<evidence type="ECO:0000313" key="2">
    <source>
        <dbReference type="EMBL" id="SMD44450.1"/>
    </source>
</evidence>
<keyword evidence="1" id="KW-0479">Metal-binding</keyword>
<dbReference type="PANTHER" id="PTHR35201:SF4">
    <property type="entry name" value="BETA-PINACENE SYNTHASE-RELATED"/>
    <property type="match status" value="1"/>
</dbReference>
<dbReference type="InterPro" id="IPR014710">
    <property type="entry name" value="RmlC-like_jellyroll"/>
</dbReference>
<proteinExistence type="inferred from homology"/>
<keyword evidence="2" id="KW-0808">Transferase</keyword>
<evidence type="ECO:0000256" key="1">
    <source>
        <dbReference type="RuleBase" id="RU366034"/>
    </source>
</evidence>
<comment type="similarity">
    <text evidence="1">Belongs to the terpene synthase family.</text>
</comment>
<sequence length="514" mass="60507">MDKTQIPIFLKQFLDALEVHSLEEYYSLADYINERTFRKGKILRPAGTHEDYAHFILKGMLALVQDRRLVRIYLPFEVAFDLDAYSNQSKSPYKLVALENSKVITVSRSAEEKILSNLPEFKTLSEKLISRAKKSDLEWIAITQMHHSEAIPLLREKMGQQFQIPSTKRLSEMLGISSKTLSRYYSKQYTNRKSILVRAQAKEIFHYPFHSIVHSDVEEIDSIVTCWASHHHLLPSQKAISDYQKMKMTWLSARLYPEATIEKSIWLAKLYAFLFIVDDYTDKTPVGEKHRFWMELASGMKDIMNEMIIEQRNKNLRIFLNAYFDLWKEFSLLASPDSRSYFKCMMNNYVRENQWEACNRDFRRQITIHSYLEKRPVFSGGILAIGLIKFAMENNHHDLSAVWQNLRSYQNLAAKLIFISNDLLSYEKEKHIEDPHNWLSLMIKEMGIEKEQAEKSLLEIHSQTLEELLVLDRKYQKNYIPNSRTVLTAIKNIKYQISGAVAWSVYDTKRYIEY</sequence>
<dbReference type="InterPro" id="IPR000595">
    <property type="entry name" value="cNMP-bd_dom"/>
</dbReference>
<gene>
    <name evidence="2" type="ORF">SAMN00777080_3071</name>
</gene>
<dbReference type="InterPro" id="IPR018490">
    <property type="entry name" value="cNMP-bd_dom_sf"/>
</dbReference>
<keyword evidence="3" id="KW-1185">Reference proteome</keyword>
<dbReference type="Gene3D" id="1.10.600.10">
    <property type="entry name" value="Farnesyl Diphosphate Synthase"/>
    <property type="match status" value="1"/>
</dbReference>
<dbReference type="SUPFAM" id="SSF51206">
    <property type="entry name" value="cAMP-binding domain-like"/>
    <property type="match status" value="1"/>
</dbReference>
<dbReference type="Gene3D" id="2.60.120.10">
    <property type="entry name" value="Jelly Rolls"/>
    <property type="match status" value="1"/>
</dbReference>
<dbReference type="GO" id="GO:0010333">
    <property type="term" value="F:terpene synthase activity"/>
    <property type="evidence" value="ECO:0007669"/>
    <property type="project" value="InterPro"/>
</dbReference>
<keyword evidence="2" id="KW-0418">Kinase</keyword>
<protein>
    <recommendedName>
        <fullName evidence="1">Terpene synthase</fullName>
        <ecNumber evidence="1">4.2.3.-</ecNumber>
    </recommendedName>
</protein>
<dbReference type="SFLD" id="SFLDG01020">
    <property type="entry name" value="Terpene_Cyclase_Like_2"/>
    <property type="match status" value="1"/>
</dbReference>
<name>A0A1W2H677_9BACT</name>
<dbReference type="EMBL" id="LT838813">
    <property type="protein sequence ID" value="SMD44450.1"/>
    <property type="molecule type" value="Genomic_DNA"/>
</dbReference>
<dbReference type="SUPFAM" id="SSF48576">
    <property type="entry name" value="Terpenoid synthases"/>
    <property type="match status" value="1"/>
</dbReference>
<dbReference type="AlphaFoldDB" id="A0A1W2H677"/>
<accession>A0A1W2H677</accession>
<dbReference type="OrthoDB" id="2989600at2"/>
<evidence type="ECO:0000313" key="3">
    <source>
        <dbReference type="Proteomes" id="UP000192333"/>
    </source>
</evidence>
<dbReference type="GO" id="GO:0046872">
    <property type="term" value="F:metal ion binding"/>
    <property type="evidence" value="ECO:0007669"/>
    <property type="project" value="UniProtKB-KW"/>
</dbReference>
<dbReference type="Proteomes" id="UP000192333">
    <property type="component" value="Chromosome I"/>
</dbReference>
<comment type="cofactor">
    <cofactor evidence="1">
        <name>Mg(2+)</name>
        <dbReference type="ChEBI" id="CHEBI:18420"/>
    </cofactor>
</comment>
<dbReference type="InterPro" id="IPR034686">
    <property type="entry name" value="Terpene_cyclase-like_2"/>
</dbReference>
<reference evidence="3" key="1">
    <citation type="submission" date="2017-04" db="EMBL/GenBank/DDBJ databases">
        <authorList>
            <person name="Varghese N."/>
            <person name="Submissions S."/>
        </authorList>
    </citation>
    <scope>NUCLEOTIDE SEQUENCE [LARGE SCALE GENOMIC DNA]</scope>
    <source>
        <strain evidence="3">DSM 16537</strain>
    </source>
</reference>
<dbReference type="STRING" id="758820.SAMN00777080_3071"/>
<dbReference type="EC" id="4.2.3.-" evidence="1"/>
<dbReference type="CDD" id="cd00038">
    <property type="entry name" value="CAP_ED"/>
    <property type="match status" value="1"/>
</dbReference>
<keyword evidence="1" id="KW-0460">Magnesium</keyword>